<sequence>MILWARAVPQIRTPAPSTSDHVDTLIYSGEVLSNDQAQPHSLTSDVESSSADTSGGNSSGSENGDRSKFEEDPLIRMEKDEFWQQLQENQTSSFAL</sequence>
<feature type="region of interest" description="Disordered" evidence="1">
    <location>
        <begin position="30"/>
        <end position="79"/>
    </location>
</feature>
<protein>
    <submittedName>
        <fullName evidence="2">Uncharacterized protein</fullName>
    </submittedName>
</protein>
<name>A0A428SHF9_9HYPO</name>
<dbReference type="AlphaFoldDB" id="A0A428SHF9"/>
<dbReference type="Proteomes" id="UP000287972">
    <property type="component" value="Unassembled WGS sequence"/>
</dbReference>
<evidence type="ECO:0000313" key="3">
    <source>
        <dbReference type="Proteomes" id="UP000287972"/>
    </source>
</evidence>
<feature type="compositionally biased region" description="Low complexity" evidence="1">
    <location>
        <begin position="48"/>
        <end position="62"/>
    </location>
</feature>
<comment type="caution">
    <text evidence="2">The sequence shown here is derived from an EMBL/GenBank/DDBJ whole genome shotgun (WGS) entry which is preliminary data.</text>
</comment>
<proteinExistence type="predicted"/>
<evidence type="ECO:0000313" key="2">
    <source>
        <dbReference type="EMBL" id="RSL89215.1"/>
    </source>
</evidence>
<feature type="compositionally biased region" description="Basic and acidic residues" evidence="1">
    <location>
        <begin position="63"/>
        <end position="79"/>
    </location>
</feature>
<organism evidence="2 3">
    <name type="scientific">Fusarium floridanum</name>
    <dbReference type="NCBI Taxonomy" id="1325733"/>
    <lineage>
        <taxon>Eukaryota</taxon>
        <taxon>Fungi</taxon>
        <taxon>Dikarya</taxon>
        <taxon>Ascomycota</taxon>
        <taxon>Pezizomycotina</taxon>
        <taxon>Sordariomycetes</taxon>
        <taxon>Hypocreomycetidae</taxon>
        <taxon>Hypocreales</taxon>
        <taxon>Nectriaceae</taxon>
        <taxon>Fusarium</taxon>
        <taxon>Fusarium solani species complex</taxon>
    </lineage>
</organism>
<feature type="compositionally biased region" description="Polar residues" evidence="1">
    <location>
        <begin position="31"/>
        <end position="47"/>
    </location>
</feature>
<dbReference type="EMBL" id="NKCL01000017">
    <property type="protein sequence ID" value="RSL89215.1"/>
    <property type="molecule type" value="Genomic_DNA"/>
</dbReference>
<keyword evidence="3" id="KW-1185">Reference proteome</keyword>
<accession>A0A428SHF9</accession>
<gene>
    <name evidence="2" type="ORF">CEP51_001319</name>
</gene>
<reference evidence="2 3" key="1">
    <citation type="submission" date="2017-06" db="EMBL/GenBank/DDBJ databases">
        <title>Comparative genomic analysis of Ambrosia Fusariam Clade fungi.</title>
        <authorList>
            <person name="Stajich J.E."/>
            <person name="Carrillo J."/>
            <person name="Kijimoto T."/>
            <person name="Eskalen A."/>
            <person name="O'Donnell K."/>
            <person name="Kasson M."/>
        </authorList>
    </citation>
    <scope>NUCLEOTIDE SEQUENCE [LARGE SCALE GENOMIC DNA]</scope>
    <source>
        <strain evidence="2 3">NRRL62606</strain>
    </source>
</reference>
<evidence type="ECO:0000256" key="1">
    <source>
        <dbReference type="SAM" id="MobiDB-lite"/>
    </source>
</evidence>